<accession>A0ABY2D9E0</accession>
<dbReference type="InterPro" id="IPR044946">
    <property type="entry name" value="Restrct_endonuc_typeI_TRD_sf"/>
</dbReference>
<proteinExistence type="inferred from homology"/>
<dbReference type="CDD" id="cd17256">
    <property type="entry name" value="RMtype1_S_EcoJA65PI-TRD1-CR1_like"/>
    <property type="match status" value="1"/>
</dbReference>
<evidence type="ECO:0000259" key="5">
    <source>
        <dbReference type="Pfam" id="PF01420"/>
    </source>
</evidence>
<dbReference type="RefSeq" id="WP_132041630.1">
    <property type="nucleotide sequence ID" value="NZ_SLTR01000003.1"/>
</dbReference>
<keyword evidence="6" id="KW-0378">Hydrolase</keyword>
<dbReference type="GO" id="GO:0004519">
    <property type="term" value="F:endonuclease activity"/>
    <property type="evidence" value="ECO:0007669"/>
    <property type="project" value="UniProtKB-KW"/>
</dbReference>
<dbReference type="InterPro" id="IPR000055">
    <property type="entry name" value="Restrct_endonuc_typeI_TRD"/>
</dbReference>
<feature type="domain" description="Type I restriction modification DNA specificity" evidence="5">
    <location>
        <begin position="422"/>
        <end position="552"/>
    </location>
</feature>
<dbReference type="PANTHER" id="PTHR43140">
    <property type="entry name" value="TYPE-1 RESTRICTION ENZYME ECOKI SPECIFICITY PROTEIN"/>
    <property type="match status" value="1"/>
</dbReference>
<dbReference type="InterPro" id="IPR051212">
    <property type="entry name" value="Type-I_RE_S_subunit"/>
</dbReference>
<dbReference type="CDD" id="cd17254">
    <property type="entry name" value="RMtype1_S_FclI-TRD1-CR1_like"/>
    <property type="match status" value="1"/>
</dbReference>
<feature type="coiled-coil region" evidence="4">
    <location>
        <begin position="245"/>
        <end position="272"/>
    </location>
</feature>
<evidence type="ECO:0000313" key="7">
    <source>
        <dbReference type="Proteomes" id="UP000294823"/>
    </source>
</evidence>
<keyword evidence="6" id="KW-0540">Nuclease</keyword>
<organism evidence="6 7">
    <name type="scientific">Halomonas marinisediminis</name>
    <dbReference type="NCBI Taxonomy" id="2546095"/>
    <lineage>
        <taxon>Bacteria</taxon>
        <taxon>Pseudomonadati</taxon>
        <taxon>Pseudomonadota</taxon>
        <taxon>Gammaproteobacteria</taxon>
        <taxon>Oceanospirillales</taxon>
        <taxon>Halomonadaceae</taxon>
        <taxon>Halomonas</taxon>
    </lineage>
</organism>
<comment type="similarity">
    <text evidence="1">Belongs to the type-I restriction system S methylase family.</text>
</comment>
<evidence type="ECO:0000256" key="1">
    <source>
        <dbReference type="ARBA" id="ARBA00010923"/>
    </source>
</evidence>
<protein>
    <submittedName>
        <fullName evidence="6">Restriction endonuclease subunit S</fullName>
    </submittedName>
</protein>
<keyword evidence="6" id="KW-0255">Endonuclease</keyword>
<feature type="domain" description="Type I restriction modification DNA specificity" evidence="5">
    <location>
        <begin position="102"/>
        <end position="271"/>
    </location>
</feature>
<dbReference type="Gene3D" id="3.90.220.20">
    <property type="entry name" value="DNA methylase specificity domains"/>
    <property type="match status" value="2"/>
</dbReference>
<sequence length="576" mass="64758">MSARELITEHLDLWTGAVTHKSSAGRGRNGKIELTGIKKLRELILELAVRGKLVEQDPSDEPASMLLERIAEEKARLVRDGTIKKPKKLPEVSEDEKPFDLPNGWQWARLSDVLRVINGRAYKKHEMLQAGTPLLRVGNLFTSSEWYYSDLQLDDDKYIDQGDLIYAWSASFGPFIWDGGRAIYHYHIWKLELFDQSSTNKHFLYNYLKAVTEEVKSSGSGIAMIHMTKAKMEELAVPLPPHEEQQRIVEKVDELMALCDRLEQQVGDQLEAHEVLVDTLLDALTRSTGAAEVAENWARIAEHFDTLFTTEASIDKLKQTILQLAVMGRLVEQDPSDEPASVLLERIAEEKTRLVKEGKIKKTKKIPDVTEDDFLFKLPKGWSWTRFENIVDPKFSISYGVLVPGPETKNGVPLVRVADLSVSNPSDQPEKSISHGVDKKFAKTRLNGGEILLCVVGSIGKLGVAPNSWKGANIARAICRIMPTELVSKSYILMLLQTEFMQDRFGKDTRTLAQPTLNVGLIRSASTPLPPFEEQERIVEKVDELMALCDQLKVRLGEAGETRVHLAEAVMEQAVQ</sequence>
<keyword evidence="7" id="KW-1185">Reference proteome</keyword>
<dbReference type="Proteomes" id="UP000294823">
    <property type="component" value="Unassembled WGS sequence"/>
</dbReference>
<keyword evidence="4" id="KW-0175">Coiled coil</keyword>
<keyword evidence="2" id="KW-0680">Restriction system</keyword>
<evidence type="ECO:0000256" key="3">
    <source>
        <dbReference type="ARBA" id="ARBA00023125"/>
    </source>
</evidence>
<dbReference type="SUPFAM" id="SSF116734">
    <property type="entry name" value="DNA methylase specificity domain"/>
    <property type="match status" value="2"/>
</dbReference>
<dbReference type="PANTHER" id="PTHR43140:SF1">
    <property type="entry name" value="TYPE I RESTRICTION ENZYME ECOKI SPECIFICITY SUBUNIT"/>
    <property type="match status" value="1"/>
</dbReference>
<evidence type="ECO:0000256" key="4">
    <source>
        <dbReference type="SAM" id="Coils"/>
    </source>
</evidence>
<gene>
    <name evidence="6" type="ORF">E0702_03710</name>
</gene>
<evidence type="ECO:0000256" key="2">
    <source>
        <dbReference type="ARBA" id="ARBA00022747"/>
    </source>
</evidence>
<keyword evidence="3" id="KW-0238">DNA-binding</keyword>
<comment type="caution">
    <text evidence="6">The sequence shown here is derived from an EMBL/GenBank/DDBJ whole genome shotgun (WGS) entry which is preliminary data.</text>
</comment>
<name>A0ABY2D9E0_9GAMM</name>
<evidence type="ECO:0000313" key="6">
    <source>
        <dbReference type="EMBL" id="TDB04642.1"/>
    </source>
</evidence>
<dbReference type="Pfam" id="PF01420">
    <property type="entry name" value="Methylase_S"/>
    <property type="match status" value="2"/>
</dbReference>
<reference evidence="6 7" key="1">
    <citation type="submission" date="2019-03" db="EMBL/GenBank/DDBJ databases">
        <title>Halomonas marinisediminis sp. nov., a moderately halophilic bacterium isolated from the Bohai Gulf.</title>
        <authorList>
            <person name="Ji X."/>
        </authorList>
    </citation>
    <scope>NUCLEOTIDE SEQUENCE [LARGE SCALE GENOMIC DNA]</scope>
    <source>
        <strain evidence="6 7">204</strain>
    </source>
</reference>
<dbReference type="EMBL" id="SLTR01000003">
    <property type="protein sequence ID" value="TDB04642.1"/>
    <property type="molecule type" value="Genomic_DNA"/>
</dbReference>